<organism evidence="5 6">
    <name type="scientific">Paractinoplanes rhizophilus</name>
    <dbReference type="NCBI Taxonomy" id="1416877"/>
    <lineage>
        <taxon>Bacteria</taxon>
        <taxon>Bacillati</taxon>
        <taxon>Actinomycetota</taxon>
        <taxon>Actinomycetes</taxon>
        <taxon>Micromonosporales</taxon>
        <taxon>Micromonosporaceae</taxon>
        <taxon>Paractinoplanes</taxon>
    </lineage>
</organism>
<proteinExistence type="predicted"/>
<keyword evidence="6" id="KW-1185">Reference proteome</keyword>
<dbReference type="EMBL" id="JBHTBJ010000004">
    <property type="protein sequence ID" value="MFC7273908.1"/>
    <property type="molecule type" value="Genomic_DNA"/>
</dbReference>
<evidence type="ECO:0000256" key="3">
    <source>
        <dbReference type="ARBA" id="ARBA00023163"/>
    </source>
</evidence>
<dbReference type="InterPro" id="IPR000835">
    <property type="entry name" value="HTH_MarR-typ"/>
</dbReference>
<evidence type="ECO:0000256" key="1">
    <source>
        <dbReference type="ARBA" id="ARBA00023015"/>
    </source>
</evidence>
<dbReference type="InterPro" id="IPR036390">
    <property type="entry name" value="WH_DNA-bd_sf"/>
</dbReference>
<dbReference type="SMART" id="SM00347">
    <property type="entry name" value="HTH_MARR"/>
    <property type="match status" value="1"/>
</dbReference>
<dbReference type="Pfam" id="PF01047">
    <property type="entry name" value="MarR"/>
    <property type="match status" value="1"/>
</dbReference>
<dbReference type="PROSITE" id="PS50995">
    <property type="entry name" value="HTH_MARR_2"/>
    <property type="match status" value="1"/>
</dbReference>
<dbReference type="Proteomes" id="UP001596548">
    <property type="component" value="Unassembled WGS sequence"/>
</dbReference>
<dbReference type="InterPro" id="IPR036388">
    <property type="entry name" value="WH-like_DNA-bd_sf"/>
</dbReference>
<dbReference type="Gene3D" id="1.10.10.10">
    <property type="entry name" value="Winged helix-like DNA-binding domain superfamily/Winged helix DNA-binding domain"/>
    <property type="match status" value="1"/>
</dbReference>
<protein>
    <submittedName>
        <fullName evidence="5">MarR family winged helix-turn-helix transcriptional regulator</fullName>
    </submittedName>
</protein>
<name>A0ABW2HL17_9ACTN</name>
<evidence type="ECO:0000256" key="2">
    <source>
        <dbReference type="ARBA" id="ARBA00023125"/>
    </source>
</evidence>
<dbReference type="InterPro" id="IPR039422">
    <property type="entry name" value="MarR/SlyA-like"/>
</dbReference>
<evidence type="ECO:0000259" key="4">
    <source>
        <dbReference type="PROSITE" id="PS50995"/>
    </source>
</evidence>
<dbReference type="PANTHER" id="PTHR33164">
    <property type="entry name" value="TRANSCRIPTIONAL REGULATOR, MARR FAMILY"/>
    <property type="match status" value="1"/>
</dbReference>
<evidence type="ECO:0000313" key="5">
    <source>
        <dbReference type="EMBL" id="MFC7273908.1"/>
    </source>
</evidence>
<dbReference type="RefSeq" id="WP_378965546.1">
    <property type="nucleotide sequence ID" value="NZ_JBHTBJ010000004.1"/>
</dbReference>
<keyword evidence="1" id="KW-0805">Transcription regulation</keyword>
<evidence type="ECO:0000313" key="6">
    <source>
        <dbReference type="Proteomes" id="UP001596548"/>
    </source>
</evidence>
<sequence length="143" mass="15479">MVETVGALLWRVTNRWRAAVDRALAPLGLTHAQYSLMATLYGMGRAGITPSQRELGERAGFEPMYVSKVARQLEQAGLLARARHPNDPRAFGLALTERGTEVIQRAIPVVRGLQAELTAPIGGPDGARAKELADVLRVLLGLE</sequence>
<comment type="caution">
    <text evidence="5">The sequence shown here is derived from an EMBL/GenBank/DDBJ whole genome shotgun (WGS) entry which is preliminary data.</text>
</comment>
<feature type="domain" description="HTH marR-type" evidence="4">
    <location>
        <begin position="2"/>
        <end position="141"/>
    </location>
</feature>
<dbReference type="SUPFAM" id="SSF46785">
    <property type="entry name" value="Winged helix' DNA-binding domain"/>
    <property type="match status" value="1"/>
</dbReference>
<keyword evidence="2" id="KW-0238">DNA-binding</keyword>
<reference evidence="6" key="1">
    <citation type="journal article" date="2019" name="Int. J. Syst. Evol. Microbiol.">
        <title>The Global Catalogue of Microorganisms (GCM) 10K type strain sequencing project: providing services to taxonomists for standard genome sequencing and annotation.</title>
        <authorList>
            <consortium name="The Broad Institute Genomics Platform"/>
            <consortium name="The Broad Institute Genome Sequencing Center for Infectious Disease"/>
            <person name="Wu L."/>
            <person name="Ma J."/>
        </authorList>
    </citation>
    <scope>NUCLEOTIDE SEQUENCE [LARGE SCALE GENOMIC DNA]</scope>
    <source>
        <strain evidence="6">XZYJT-10</strain>
    </source>
</reference>
<accession>A0ABW2HL17</accession>
<dbReference type="PANTHER" id="PTHR33164:SF64">
    <property type="entry name" value="TRANSCRIPTIONAL REGULATOR SLYA"/>
    <property type="match status" value="1"/>
</dbReference>
<gene>
    <name evidence="5" type="ORF">ACFQS1_07955</name>
</gene>
<keyword evidence="3" id="KW-0804">Transcription</keyword>